<comment type="subcellular location">
    <subcellularLocation>
        <location evidence="1">Nucleus</location>
        <location evidence="1">Nucleolus</location>
    </subcellularLocation>
</comment>
<dbReference type="PANTHER" id="PTHR14150">
    <property type="entry name" value="U3 SMALL NUCLEOLAR RNA-ASSOCIATED PROTEIN 14"/>
    <property type="match status" value="1"/>
</dbReference>
<feature type="compositionally biased region" description="Low complexity" evidence="4">
    <location>
        <begin position="779"/>
        <end position="792"/>
    </location>
</feature>
<evidence type="ECO:0000313" key="6">
    <source>
        <dbReference type="Proteomes" id="UP001150238"/>
    </source>
</evidence>
<feature type="region of interest" description="Disordered" evidence="4">
    <location>
        <begin position="68"/>
        <end position="127"/>
    </location>
</feature>
<feature type="region of interest" description="Disordered" evidence="4">
    <location>
        <begin position="505"/>
        <end position="570"/>
    </location>
</feature>
<organism evidence="5 6">
    <name type="scientific">Lentinula lateritia</name>
    <dbReference type="NCBI Taxonomy" id="40482"/>
    <lineage>
        <taxon>Eukaryota</taxon>
        <taxon>Fungi</taxon>
        <taxon>Dikarya</taxon>
        <taxon>Basidiomycota</taxon>
        <taxon>Agaricomycotina</taxon>
        <taxon>Agaricomycetes</taxon>
        <taxon>Agaricomycetidae</taxon>
        <taxon>Agaricales</taxon>
        <taxon>Marasmiineae</taxon>
        <taxon>Omphalotaceae</taxon>
        <taxon>Lentinula</taxon>
    </lineage>
</organism>
<feature type="compositionally biased region" description="Acidic residues" evidence="4">
    <location>
        <begin position="102"/>
        <end position="127"/>
    </location>
</feature>
<dbReference type="EMBL" id="JANVFS010000068">
    <property type="protein sequence ID" value="KAJ4463641.1"/>
    <property type="molecule type" value="Genomic_DNA"/>
</dbReference>
<dbReference type="Pfam" id="PF04615">
    <property type="entry name" value="Utp14"/>
    <property type="match status" value="1"/>
</dbReference>
<evidence type="ECO:0000256" key="2">
    <source>
        <dbReference type="ARBA" id="ARBA00022553"/>
    </source>
</evidence>
<evidence type="ECO:0000256" key="1">
    <source>
        <dbReference type="ARBA" id="ARBA00004604"/>
    </source>
</evidence>
<dbReference type="InterPro" id="IPR006709">
    <property type="entry name" value="SSU_processome_Utp14"/>
</dbReference>
<feature type="compositionally biased region" description="Basic residues" evidence="4">
    <location>
        <begin position="541"/>
        <end position="554"/>
    </location>
</feature>
<feature type="compositionally biased region" description="Low complexity" evidence="4">
    <location>
        <begin position="740"/>
        <end position="754"/>
    </location>
</feature>
<feature type="compositionally biased region" description="Acidic residues" evidence="4">
    <location>
        <begin position="258"/>
        <end position="267"/>
    </location>
</feature>
<feature type="compositionally biased region" description="Basic and acidic residues" evidence="4">
    <location>
        <begin position="506"/>
        <end position="516"/>
    </location>
</feature>
<feature type="compositionally biased region" description="Acidic residues" evidence="4">
    <location>
        <begin position="595"/>
        <end position="611"/>
    </location>
</feature>
<comment type="caution">
    <text evidence="5">The sequence shown here is derived from an EMBL/GenBank/DDBJ whole genome shotgun (WGS) entry which is preliminary data.</text>
</comment>
<feature type="compositionally biased region" description="Polar residues" evidence="4">
    <location>
        <begin position="272"/>
        <end position="283"/>
    </location>
</feature>
<keyword evidence="3" id="KW-0539">Nucleus</keyword>
<feature type="compositionally biased region" description="Acidic residues" evidence="4">
    <location>
        <begin position="152"/>
        <end position="163"/>
    </location>
</feature>
<feature type="compositionally biased region" description="Basic and acidic residues" evidence="4">
    <location>
        <begin position="304"/>
        <end position="315"/>
    </location>
</feature>
<feature type="compositionally biased region" description="Acidic residues" evidence="4">
    <location>
        <begin position="224"/>
        <end position="249"/>
    </location>
</feature>
<feature type="compositionally biased region" description="Polar residues" evidence="4">
    <location>
        <begin position="331"/>
        <end position="354"/>
    </location>
</feature>
<evidence type="ECO:0000256" key="4">
    <source>
        <dbReference type="SAM" id="MobiDB-lite"/>
    </source>
</evidence>
<feature type="compositionally biased region" description="Acidic residues" evidence="4">
    <location>
        <begin position="892"/>
        <end position="905"/>
    </location>
</feature>
<feature type="region of interest" description="Disordered" evidence="4">
    <location>
        <begin position="863"/>
        <end position="913"/>
    </location>
</feature>
<dbReference type="Proteomes" id="UP001150238">
    <property type="component" value="Unassembled WGS sequence"/>
</dbReference>
<feature type="compositionally biased region" description="Basic and acidic residues" evidence="4">
    <location>
        <begin position="92"/>
        <end position="101"/>
    </location>
</feature>
<feature type="compositionally biased region" description="Polar residues" evidence="4">
    <location>
        <begin position="1"/>
        <end position="20"/>
    </location>
</feature>
<keyword evidence="2" id="KW-0597">Phosphoprotein</keyword>
<accession>A0A9W9DCS9</accession>
<gene>
    <name evidence="5" type="ORF">C8J55DRAFT_545015</name>
</gene>
<feature type="compositionally biased region" description="Acidic residues" evidence="4">
    <location>
        <begin position="171"/>
        <end position="186"/>
    </location>
</feature>
<feature type="compositionally biased region" description="Basic and acidic residues" evidence="4">
    <location>
        <begin position="810"/>
        <end position="820"/>
    </location>
</feature>
<sequence>MARSGRTSSNNQSRPTFKNQSFSKRKSSAATAASGYAKRHERKAAKSAGRFEDVYEYAPEKVRRAKIALDLDRDEEMDAGPLGNGGADDMEDIRMKARLIGENEEDEKIDSEDDEEIDSDAAFDDDDDERFAGFFTKKKASKQVSVTFADVDLNEDEDDAESQESERDNGDADNEDGEESGEDDEFINVLDILDGRGEPLNDEDNDALPASFRGNFVSAKEGDEGMEDSADEEDAEDEKEVDDEDEADEDRISISLSEAEDEADGTLDDLQTFISSLDPTSSGSRKRKADGEEPEHSRKRRVIKERTEAGVESEFRTQSAGLSLNDLLSPLGQSSLEKSVKVLQSQSGGNATSSGKKKKPQTLSVPLPQRTQERLDREAAYEQTKEEVDKWSATMKRISEADHLSFPLQAQPQGKVSNLELAAKFKPSTALETTISSLLSSANLATDASVLETEENILKTNAVSVEDVAERRRELRQMRELMFRAEVKAKRVKKIKSKVYRRLKRKEKEAVDRNDDGSEEELTEERRLKVEMERARERATLKHKNTGKWAKKMMSRGGYGEGGDDDDIRGGRQEIEEMLSRGEKLRRKIQGRGSDDDDSQSESEEDGEDDSGAGVESAFNELRALSKTDADPLESEGKKGKSVFEMKFMKDAMARKQADTSRIVDDFVKEMGGDVGHFSDGEVGSTQDDPGSGVIVSRTGGRMVLQPTAKGSVCFLHVSHELSLACSRQEHPTRTFSVASEETSSSTLKSTDFPTPTPPSPLISTSEKHSSRPALSQPFFSNTKSSTSVSVNPWLVPFSSSDAGKPGPKKKNEIVVDKDSSQTTKSKHKLKKQNKKTEEEKARVKDDAVVEIELENVLAAPNVSKGQEEAPATSAVTASKNKSKRKGKAQISDEDSDSNDSEVEEQEKMLRMKGKKAKATKAFEQRELVARAFAGDNVVKEFEEAKRREIAMDAPTEVDTTLPGWGSWGGNGVRKGAPKPHLIKKIAGIDPKSRADYNKAHVIISEKRDKKASKYLVPDLPYPYTSKAQFDRRMQQPLGPEWNTRVGFQRGTLPKVVKKMGTVIDHLDKLS</sequence>
<feature type="region of interest" description="Disordered" evidence="4">
    <location>
        <begin position="1"/>
        <end position="50"/>
    </location>
</feature>
<name>A0A9W9DCS9_9AGAR</name>
<feature type="compositionally biased region" description="Basic residues" evidence="4">
    <location>
        <begin position="825"/>
        <end position="834"/>
    </location>
</feature>
<reference evidence="5" key="1">
    <citation type="submission" date="2022-08" db="EMBL/GenBank/DDBJ databases">
        <authorList>
            <consortium name="DOE Joint Genome Institute"/>
            <person name="Min B."/>
            <person name="Riley R."/>
            <person name="Sierra-Patev S."/>
            <person name="Naranjo-Ortiz M."/>
            <person name="Looney B."/>
            <person name="Konkel Z."/>
            <person name="Slot J.C."/>
            <person name="Sakamoto Y."/>
            <person name="Steenwyk J.L."/>
            <person name="Rokas A."/>
            <person name="Carro J."/>
            <person name="Camarero S."/>
            <person name="Ferreira P."/>
            <person name="Molpeceres G."/>
            <person name="Ruiz-Duenas F.J."/>
            <person name="Serrano A."/>
            <person name="Henrissat B."/>
            <person name="Drula E."/>
            <person name="Hughes K.W."/>
            <person name="Mata J.L."/>
            <person name="Ishikawa N.K."/>
            <person name="Vargas-Isla R."/>
            <person name="Ushijima S."/>
            <person name="Smith C.A."/>
            <person name="Ahrendt S."/>
            <person name="Andreopoulos W."/>
            <person name="He G."/>
            <person name="Labutti K."/>
            <person name="Lipzen A."/>
            <person name="Ng V."/>
            <person name="Sandor L."/>
            <person name="Barry K."/>
            <person name="Martinez A.T."/>
            <person name="Xiao Y."/>
            <person name="Gibbons J.G."/>
            <person name="Terashima K."/>
            <person name="Hibbett D.S."/>
            <person name="Grigoriev I.V."/>
        </authorList>
    </citation>
    <scope>NUCLEOTIDE SEQUENCE</scope>
    <source>
        <strain evidence="5">Sp2 HRB7682 ss15</strain>
    </source>
</reference>
<protein>
    <submittedName>
        <fullName evidence="5">Utp14 protein-domain-containing protein</fullName>
    </submittedName>
</protein>
<dbReference type="AlphaFoldDB" id="A0A9W9DCS9"/>
<feature type="region of interest" description="Disordered" evidence="4">
    <location>
        <begin position="582"/>
        <end position="615"/>
    </location>
</feature>
<feature type="compositionally biased region" description="Basic and acidic residues" evidence="4">
    <location>
        <begin position="524"/>
        <end position="540"/>
    </location>
</feature>
<dbReference type="GO" id="GO:0032040">
    <property type="term" value="C:small-subunit processome"/>
    <property type="evidence" value="ECO:0007669"/>
    <property type="project" value="InterPro"/>
</dbReference>
<proteinExistence type="predicted"/>
<dbReference type="GO" id="GO:0006364">
    <property type="term" value="P:rRNA processing"/>
    <property type="evidence" value="ECO:0007669"/>
    <property type="project" value="InterPro"/>
</dbReference>
<feature type="compositionally biased region" description="Basic and acidic residues" evidence="4">
    <location>
        <begin position="835"/>
        <end position="845"/>
    </location>
</feature>
<dbReference type="PANTHER" id="PTHR14150:SF12">
    <property type="entry name" value="U3 SMALL NUCLEOLAR RNA-ASSOCIATED PROTEIN 14 HOMOLOG A"/>
    <property type="match status" value="1"/>
</dbReference>
<evidence type="ECO:0000313" key="5">
    <source>
        <dbReference type="EMBL" id="KAJ4463641.1"/>
    </source>
</evidence>
<feature type="compositionally biased region" description="Basic and acidic residues" evidence="4">
    <location>
        <begin position="371"/>
        <end position="387"/>
    </location>
</feature>
<evidence type="ECO:0000256" key="3">
    <source>
        <dbReference type="ARBA" id="ARBA00023242"/>
    </source>
</evidence>
<feature type="region of interest" description="Disordered" evidence="4">
    <location>
        <begin position="146"/>
        <end position="387"/>
    </location>
</feature>
<feature type="region of interest" description="Disordered" evidence="4">
    <location>
        <begin position="727"/>
        <end position="845"/>
    </location>
</feature>
<reference evidence="5" key="2">
    <citation type="journal article" date="2023" name="Proc. Natl. Acad. Sci. U.S.A.">
        <title>A global phylogenomic analysis of the shiitake genus Lentinula.</title>
        <authorList>
            <person name="Sierra-Patev S."/>
            <person name="Min B."/>
            <person name="Naranjo-Ortiz M."/>
            <person name="Looney B."/>
            <person name="Konkel Z."/>
            <person name="Slot J.C."/>
            <person name="Sakamoto Y."/>
            <person name="Steenwyk J.L."/>
            <person name="Rokas A."/>
            <person name="Carro J."/>
            <person name="Camarero S."/>
            <person name="Ferreira P."/>
            <person name="Molpeceres G."/>
            <person name="Ruiz-Duenas F.J."/>
            <person name="Serrano A."/>
            <person name="Henrissat B."/>
            <person name="Drula E."/>
            <person name="Hughes K.W."/>
            <person name="Mata J.L."/>
            <person name="Ishikawa N.K."/>
            <person name="Vargas-Isla R."/>
            <person name="Ushijima S."/>
            <person name="Smith C.A."/>
            <person name="Donoghue J."/>
            <person name="Ahrendt S."/>
            <person name="Andreopoulos W."/>
            <person name="He G."/>
            <person name="LaButti K."/>
            <person name="Lipzen A."/>
            <person name="Ng V."/>
            <person name="Riley R."/>
            <person name="Sandor L."/>
            <person name="Barry K."/>
            <person name="Martinez A.T."/>
            <person name="Xiao Y."/>
            <person name="Gibbons J.G."/>
            <person name="Terashima K."/>
            <person name="Grigoriev I.V."/>
            <person name="Hibbett D."/>
        </authorList>
    </citation>
    <scope>NUCLEOTIDE SEQUENCE</scope>
    <source>
        <strain evidence="5">Sp2 HRB7682 ss15</strain>
    </source>
</reference>